<dbReference type="GO" id="GO:0003700">
    <property type="term" value="F:DNA-binding transcription factor activity"/>
    <property type="evidence" value="ECO:0007669"/>
    <property type="project" value="TreeGrafter"/>
</dbReference>
<organism evidence="3 4">
    <name type="scientific">Colletotrichum zoysiae</name>
    <dbReference type="NCBI Taxonomy" id="1216348"/>
    <lineage>
        <taxon>Eukaryota</taxon>
        <taxon>Fungi</taxon>
        <taxon>Dikarya</taxon>
        <taxon>Ascomycota</taxon>
        <taxon>Pezizomycotina</taxon>
        <taxon>Sordariomycetes</taxon>
        <taxon>Hypocreomycetidae</taxon>
        <taxon>Glomerellales</taxon>
        <taxon>Glomerellaceae</taxon>
        <taxon>Colletotrichum</taxon>
        <taxon>Colletotrichum graminicola species complex</taxon>
    </lineage>
</organism>
<keyword evidence="2" id="KW-0539">Nucleus</keyword>
<dbReference type="EMBL" id="MU842946">
    <property type="protein sequence ID" value="KAK2025089.1"/>
    <property type="molecule type" value="Genomic_DNA"/>
</dbReference>
<name>A0AAD9HBJ9_9PEZI</name>
<protein>
    <recommendedName>
        <fullName evidence="5">Zn(2)-C6 fungal-type domain-containing protein</fullName>
    </recommendedName>
</protein>
<dbReference type="PANTHER" id="PTHR37534">
    <property type="entry name" value="TRANSCRIPTIONAL ACTIVATOR PROTEIN UGA3"/>
    <property type="match status" value="1"/>
</dbReference>
<gene>
    <name evidence="3" type="ORF">LX32DRAFT_704047</name>
</gene>
<proteinExistence type="predicted"/>
<dbReference type="Pfam" id="PF11951">
    <property type="entry name" value="Fungal_trans_2"/>
    <property type="match status" value="1"/>
</dbReference>
<evidence type="ECO:0000256" key="2">
    <source>
        <dbReference type="ARBA" id="ARBA00023242"/>
    </source>
</evidence>
<evidence type="ECO:0000313" key="4">
    <source>
        <dbReference type="Proteomes" id="UP001232148"/>
    </source>
</evidence>
<keyword evidence="4" id="KW-1185">Reference proteome</keyword>
<sequence length="512" mass="56963">MYHSMYYVCISACRAITNLHDADCRPMPPHWHDEVAKGLLDVYSCQKCGRAGRSCQGYEIRLSWPKDDDRKRAITGTPSPAVVYPSHGSAIFVNTTSHDVELYRNAPLSAKPPLHPVQSGPGLRMQPPSGTSHADLIQHFQSAAYLSLATFTTTNSQMRETLMRMARTRDTAAGLALCSAMLAFSSLHRDGLHQQAAQLKVSALQFLSASTRGGILSSAEAAQHAAASMLLGAFEILLPSESSGEWLWYVWGAMEVTQAARLKDYSDQSDVRHLLDWVHFHNTLSHLPIHHWRRKSLSAGSAATQSCSPGEEFRPPSLATYRIEIPAPNVTHVVLNLLSDVCEGLLDPWDPRSRDAGYHANLRALERRAESISLHYGAEEDADVVYEAEIWRIATRVYLARASQNRWEPSADLDSAIDAQFVRIATFYFCRHFFPVLVLSCEARTDERRAAIIGLIDRTERSARTRSMKGLRDLIQSIWVQQDLHADSDLLVNYHGIISNVVSSGTTPLSFA</sequence>
<dbReference type="GO" id="GO:0005634">
    <property type="term" value="C:nucleus"/>
    <property type="evidence" value="ECO:0007669"/>
    <property type="project" value="UniProtKB-SubCell"/>
</dbReference>
<evidence type="ECO:0000256" key="1">
    <source>
        <dbReference type="ARBA" id="ARBA00004123"/>
    </source>
</evidence>
<dbReference type="AlphaFoldDB" id="A0AAD9HBJ9"/>
<evidence type="ECO:0008006" key="5">
    <source>
        <dbReference type="Google" id="ProtNLM"/>
    </source>
</evidence>
<dbReference type="GO" id="GO:0000976">
    <property type="term" value="F:transcription cis-regulatory region binding"/>
    <property type="evidence" value="ECO:0007669"/>
    <property type="project" value="TreeGrafter"/>
</dbReference>
<dbReference type="Proteomes" id="UP001232148">
    <property type="component" value="Unassembled WGS sequence"/>
</dbReference>
<comment type="caution">
    <text evidence="3">The sequence shown here is derived from an EMBL/GenBank/DDBJ whole genome shotgun (WGS) entry which is preliminary data.</text>
</comment>
<reference evidence="3" key="1">
    <citation type="submission" date="2021-06" db="EMBL/GenBank/DDBJ databases">
        <title>Comparative genomics, transcriptomics and evolutionary studies reveal genomic signatures of adaptation to plant cell wall in hemibiotrophic fungi.</title>
        <authorList>
            <consortium name="DOE Joint Genome Institute"/>
            <person name="Baroncelli R."/>
            <person name="Diaz J.F."/>
            <person name="Benocci T."/>
            <person name="Peng M."/>
            <person name="Battaglia E."/>
            <person name="Haridas S."/>
            <person name="Andreopoulos W."/>
            <person name="Labutti K."/>
            <person name="Pangilinan J."/>
            <person name="Floch G.L."/>
            <person name="Makela M.R."/>
            <person name="Henrissat B."/>
            <person name="Grigoriev I.V."/>
            <person name="Crouch J.A."/>
            <person name="De Vries R.P."/>
            <person name="Sukno S.A."/>
            <person name="Thon M.R."/>
        </authorList>
    </citation>
    <scope>NUCLEOTIDE SEQUENCE</scope>
    <source>
        <strain evidence="3">MAFF235873</strain>
    </source>
</reference>
<dbReference type="GO" id="GO:0045944">
    <property type="term" value="P:positive regulation of transcription by RNA polymerase II"/>
    <property type="evidence" value="ECO:0007669"/>
    <property type="project" value="TreeGrafter"/>
</dbReference>
<dbReference type="InterPro" id="IPR021858">
    <property type="entry name" value="Fun_TF"/>
</dbReference>
<dbReference type="PANTHER" id="PTHR37534:SF39">
    <property type="entry name" value="TRANSCRIPTION FACTOR DOMAIN-CONTAINING PROTEIN"/>
    <property type="match status" value="1"/>
</dbReference>
<comment type="subcellular location">
    <subcellularLocation>
        <location evidence="1">Nucleus</location>
    </subcellularLocation>
</comment>
<evidence type="ECO:0000313" key="3">
    <source>
        <dbReference type="EMBL" id="KAK2025089.1"/>
    </source>
</evidence>
<accession>A0AAD9HBJ9</accession>